<dbReference type="PANTHER" id="PTHR48079:SF6">
    <property type="entry name" value="NAD(P)-BINDING DOMAIN-CONTAINING PROTEIN-RELATED"/>
    <property type="match status" value="1"/>
</dbReference>
<dbReference type="EMBL" id="FQYU01000001">
    <property type="protein sequence ID" value="SHI60763.1"/>
    <property type="molecule type" value="Genomic_DNA"/>
</dbReference>
<dbReference type="AlphaFoldDB" id="A0A1M6CIM7"/>
<dbReference type="RefSeq" id="WP_072988748.1">
    <property type="nucleotide sequence ID" value="NZ_FQYU01000001.1"/>
</dbReference>
<dbReference type="InterPro" id="IPR036291">
    <property type="entry name" value="NAD(P)-bd_dom_sf"/>
</dbReference>
<dbReference type="Proteomes" id="UP000184543">
    <property type="component" value="Unassembled WGS sequence"/>
</dbReference>
<dbReference type="InterPro" id="IPR016040">
    <property type="entry name" value="NAD(P)-bd_dom"/>
</dbReference>
<reference evidence="3" key="1">
    <citation type="submission" date="2016-11" db="EMBL/GenBank/DDBJ databases">
        <authorList>
            <person name="Varghese N."/>
            <person name="Submissions S."/>
        </authorList>
    </citation>
    <scope>NUCLEOTIDE SEQUENCE [LARGE SCALE GENOMIC DNA]</scope>
    <source>
        <strain evidence="3">DSM 19858</strain>
    </source>
</reference>
<dbReference type="CDD" id="cd05266">
    <property type="entry name" value="SDR_a4"/>
    <property type="match status" value="1"/>
</dbReference>
<gene>
    <name evidence="2" type="ORF">SAMN04488513_101775</name>
</gene>
<dbReference type="Pfam" id="PF13460">
    <property type="entry name" value="NAD_binding_10"/>
    <property type="match status" value="1"/>
</dbReference>
<evidence type="ECO:0000313" key="3">
    <source>
        <dbReference type="Proteomes" id="UP000184543"/>
    </source>
</evidence>
<proteinExistence type="predicted"/>
<dbReference type="GO" id="GO:0004029">
    <property type="term" value="F:aldehyde dehydrogenase (NAD+) activity"/>
    <property type="evidence" value="ECO:0007669"/>
    <property type="project" value="TreeGrafter"/>
</dbReference>
<accession>A0A1M6CIM7</accession>
<protein>
    <submittedName>
        <fullName evidence="2">Nucleoside-diphosphate-sugar epimerase</fullName>
    </submittedName>
</protein>
<keyword evidence="3" id="KW-1185">Reference proteome</keyword>
<dbReference type="STRING" id="192903.SAMN04488513_101775"/>
<evidence type="ECO:0000313" key="2">
    <source>
        <dbReference type="EMBL" id="SHI60763.1"/>
    </source>
</evidence>
<evidence type="ECO:0000259" key="1">
    <source>
        <dbReference type="Pfam" id="PF13460"/>
    </source>
</evidence>
<dbReference type="InterPro" id="IPR051783">
    <property type="entry name" value="NAD(P)-dependent_oxidoreduct"/>
</dbReference>
<dbReference type="OrthoDB" id="751203at2"/>
<organism evidence="2 3">
    <name type="scientific">Pseudozobellia thermophila</name>
    <dbReference type="NCBI Taxonomy" id="192903"/>
    <lineage>
        <taxon>Bacteria</taxon>
        <taxon>Pseudomonadati</taxon>
        <taxon>Bacteroidota</taxon>
        <taxon>Flavobacteriia</taxon>
        <taxon>Flavobacteriales</taxon>
        <taxon>Flavobacteriaceae</taxon>
        <taxon>Pseudozobellia</taxon>
    </lineage>
</organism>
<name>A0A1M6CIM7_9FLAO</name>
<dbReference type="GO" id="GO:0005737">
    <property type="term" value="C:cytoplasm"/>
    <property type="evidence" value="ECO:0007669"/>
    <property type="project" value="TreeGrafter"/>
</dbReference>
<feature type="domain" description="NAD(P)-binding" evidence="1">
    <location>
        <begin position="11"/>
        <end position="181"/>
    </location>
</feature>
<dbReference type="Gene3D" id="3.40.50.720">
    <property type="entry name" value="NAD(P)-binding Rossmann-like Domain"/>
    <property type="match status" value="1"/>
</dbReference>
<dbReference type="PANTHER" id="PTHR48079">
    <property type="entry name" value="PROTEIN YEEZ"/>
    <property type="match status" value="1"/>
</dbReference>
<sequence length="267" mass="29972">MTKSIAVLGCGWLGLPLAQHFLKQGFRVKGSTTSEEKLPLLERSGIPSYLIQLFETEIKGDIRAFLTDVDILVINVPPRLRNGKGQNYVKKMRLLLQAIDASTVKNVIFVSSTSVYGAAEGEVTEKTRPKPVTESGRQLLVSEKLFGKNHKFQTTVVRFGGLIGPKRHPVTMLSKKSSLTNGHHPVNLIHLNDCVRILYKIIAEDWWDEILNAVHPEHPTKEEYYIDEAKKRGIPLPVYKGDNSRKGKIIRSETLINVKGFTFTTTL</sequence>
<dbReference type="SUPFAM" id="SSF51735">
    <property type="entry name" value="NAD(P)-binding Rossmann-fold domains"/>
    <property type="match status" value="1"/>
</dbReference>